<dbReference type="AlphaFoldDB" id="A0AAW0ZU58"/>
<dbReference type="Proteomes" id="UP001432146">
    <property type="component" value="Unassembled WGS sequence"/>
</dbReference>
<dbReference type="CDD" id="cd00136">
    <property type="entry name" value="PDZ_canonical"/>
    <property type="match status" value="1"/>
</dbReference>
<dbReference type="EMBL" id="JAWNGG020000118">
    <property type="protein sequence ID" value="KAK9301039.1"/>
    <property type="molecule type" value="Genomic_DNA"/>
</dbReference>
<evidence type="ECO:0000313" key="3">
    <source>
        <dbReference type="Proteomes" id="UP001432146"/>
    </source>
</evidence>
<sequence length="89" mass="10144">MVDLGGYIIILINHNDKIKLYGSPADNADTLEVADEILQVNGSTLENASQSEVIQYIYQCIESRTICLRVRRRSGNKMGEYILEILYYN</sequence>
<accession>A0AAW0ZU58</accession>
<keyword evidence="3" id="KW-1185">Reference proteome</keyword>
<reference evidence="2 3" key="1">
    <citation type="submission" date="2024-05" db="EMBL/GenBank/DDBJ databases">
        <title>The nuclear and mitochondrial genome assemblies of Tetragonisca angustula (Apidae: Meliponini), a tiny yet remarkable pollinator in the Neotropics.</title>
        <authorList>
            <person name="Ferrari R."/>
            <person name="Ricardo P.C."/>
            <person name="Dias F.C."/>
            <person name="Araujo N.S."/>
            <person name="Soares D.O."/>
            <person name="Zhou Q.-S."/>
            <person name="Zhu C.-D."/>
            <person name="Coutinho L."/>
            <person name="Airas M.C."/>
            <person name="Batista T.M."/>
        </authorList>
    </citation>
    <scope>NUCLEOTIDE SEQUENCE [LARGE SCALE GENOMIC DNA]</scope>
    <source>
        <strain evidence="2">ASF017062</strain>
        <tissue evidence="2">Abdomen</tissue>
    </source>
</reference>
<protein>
    <recommendedName>
        <fullName evidence="1">PDZ domain-containing protein</fullName>
    </recommendedName>
</protein>
<dbReference type="InterPro" id="IPR036034">
    <property type="entry name" value="PDZ_sf"/>
</dbReference>
<proteinExistence type="predicted"/>
<dbReference type="InterPro" id="IPR001478">
    <property type="entry name" value="PDZ"/>
</dbReference>
<comment type="caution">
    <text evidence="2">The sequence shown here is derived from an EMBL/GenBank/DDBJ whole genome shotgun (WGS) entry which is preliminary data.</text>
</comment>
<organism evidence="2 3">
    <name type="scientific">Tetragonisca angustula</name>
    <dbReference type="NCBI Taxonomy" id="166442"/>
    <lineage>
        <taxon>Eukaryota</taxon>
        <taxon>Metazoa</taxon>
        <taxon>Ecdysozoa</taxon>
        <taxon>Arthropoda</taxon>
        <taxon>Hexapoda</taxon>
        <taxon>Insecta</taxon>
        <taxon>Pterygota</taxon>
        <taxon>Neoptera</taxon>
        <taxon>Endopterygota</taxon>
        <taxon>Hymenoptera</taxon>
        <taxon>Apocrita</taxon>
        <taxon>Aculeata</taxon>
        <taxon>Apoidea</taxon>
        <taxon>Anthophila</taxon>
        <taxon>Apidae</taxon>
        <taxon>Tetragonisca</taxon>
    </lineage>
</organism>
<dbReference type="PROSITE" id="PS50106">
    <property type="entry name" value="PDZ"/>
    <property type="match status" value="1"/>
</dbReference>
<dbReference type="Pfam" id="PF00595">
    <property type="entry name" value="PDZ"/>
    <property type="match status" value="1"/>
</dbReference>
<gene>
    <name evidence="2" type="ORF">QLX08_006516</name>
</gene>
<dbReference type="SMART" id="SM00228">
    <property type="entry name" value="PDZ"/>
    <property type="match status" value="1"/>
</dbReference>
<dbReference type="Gene3D" id="2.30.42.10">
    <property type="match status" value="1"/>
</dbReference>
<name>A0AAW0ZU58_9HYME</name>
<feature type="domain" description="PDZ" evidence="1">
    <location>
        <begin position="22"/>
        <end position="57"/>
    </location>
</feature>
<evidence type="ECO:0000313" key="2">
    <source>
        <dbReference type="EMBL" id="KAK9301039.1"/>
    </source>
</evidence>
<dbReference type="SUPFAM" id="SSF50156">
    <property type="entry name" value="PDZ domain-like"/>
    <property type="match status" value="1"/>
</dbReference>
<evidence type="ECO:0000259" key="1">
    <source>
        <dbReference type="PROSITE" id="PS50106"/>
    </source>
</evidence>